<protein>
    <submittedName>
        <fullName evidence="2">Elongation factor-1 alpha</fullName>
    </submittedName>
</protein>
<dbReference type="Proteomes" id="UP000010809">
    <property type="component" value="Chromosome"/>
</dbReference>
<dbReference type="eggNOG" id="ENOG502Z8R1">
    <property type="taxonomic scope" value="Bacteria"/>
</dbReference>
<keyword evidence="1" id="KW-1133">Transmembrane helix</keyword>
<feature type="transmembrane region" description="Helical" evidence="1">
    <location>
        <begin position="154"/>
        <end position="173"/>
    </location>
</feature>
<keyword evidence="3" id="KW-1185">Reference proteome</keyword>
<keyword evidence="1" id="KW-0472">Membrane</keyword>
<gene>
    <name evidence="2" type="ordered locus">TVNIR_3647</name>
</gene>
<evidence type="ECO:0000313" key="3">
    <source>
        <dbReference type="Proteomes" id="UP000010809"/>
    </source>
</evidence>
<proteinExistence type="predicted"/>
<evidence type="ECO:0000313" key="2">
    <source>
        <dbReference type="EMBL" id="AGA35277.1"/>
    </source>
</evidence>
<accession>L0E206</accession>
<feature type="transmembrane region" description="Helical" evidence="1">
    <location>
        <begin position="20"/>
        <end position="40"/>
    </location>
</feature>
<keyword evidence="1" id="KW-0812">Transmembrane</keyword>
<feature type="transmembrane region" description="Helical" evidence="1">
    <location>
        <begin position="208"/>
        <end position="232"/>
    </location>
</feature>
<dbReference type="EMBL" id="CP003989">
    <property type="protein sequence ID" value="AGA35277.1"/>
    <property type="molecule type" value="Genomic_DNA"/>
</dbReference>
<name>L0E206_THIND</name>
<dbReference type="STRING" id="1255043.TVNIR_3647"/>
<dbReference type="GO" id="GO:0003746">
    <property type="term" value="F:translation elongation factor activity"/>
    <property type="evidence" value="ECO:0007669"/>
    <property type="project" value="UniProtKB-KW"/>
</dbReference>
<dbReference type="PATRIC" id="fig|1255043.3.peg.3679"/>
<dbReference type="HOGENOM" id="CLU_076573_0_0_6"/>
<keyword evidence="2" id="KW-0251">Elongation factor</keyword>
<evidence type="ECO:0000256" key="1">
    <source>
        <dbReference type="SAM" id="Phobius"/>
    </source>
</evidence>
<dbReference type="RefSeq" id="WP_015260370.1">
    <property type="nucleotide sequence ID" value="NC_019902.2"/>
</dbReference>
<dbReference type="KEGG" id="tni:TVNIR_3647"/>
<dbReference type="AlphaFoldDB" id="L0E206"/>
<reference evidence="2" key="1">
    <citation type="submission" date="2015-12" db="EMBL/GenBank/DDBJ databases">
        <authorList>
            <person name="Tikhonova T.V."/>
            <person name="Pavlov A.R."/>
            <person name="Beletsky A.V."/>
            <person name="Mardanov A.V."/>
            <person name="Sorokin D.Y."/>
            <person name="Ravin N.V."/>
            <person name="Popov V.O."/>
        </authorList>
    </citation>
    <scope>NUCLEOTIDE SEQUENCE</scope>
    <source>
        <strain evidence="2">DSM 14787</strain>
    </source>
</reference>
<dbReference type="OrthoDB" id="282780at2"/>
<keyword evidence="2" id="KW-0648">Protein biosynthesis</keyword>
<sequence length="258" mass="28605">MNSIPFPDLPRLPLPVRVLFTGYLLAIGVGLLIAGAQIMLTHGMADGKPGLSIDDIVYSYHGNRTNTRLESALNGSMKGYAPDEERQILIDWARRGAPASDWEPTIQPIVQQYCVACHSTMPGIADYNHLANLQERAEIDTGPTVASLTRVSHIHLFGISMLFFGVGLIFAFARGFDPIFKSLLIVAPFAFLIMDVAAWWLTKWQPGFGWLVMFGGFGYSVASTVMIFTSLYQMWLLRVPEAERQWDTAPAAEVSSHR</sequence>
<feature type="transmembrane region" description="Helical" evidence="1">
    <location>
        <begin position="179"/>
        <end position="201"/>
    </location>
</feature>
<organism evidence="2 3">
    <name type="scientific">Thioalkalivibrio nitratireducens (strain DSM 14787 / UNIQEM 213 / ALEN2)</name>
    <dbReference type="NCBI Taxonomy" id="1255043"/>
    <lineage>
        <taxon>Bacteria</taxon>
        <taxon>Pseudomonadati</taxon>
        <taxon>Pseudomonadota</taxon>
        <taxon>Gammaproteobacteria</taxon>
        <taxon>Chromatiales</taxon>
        <taxon>Ectothiorhodospiraceae</taxon>
        <taxon>Thioalkalivibrio</taxon>
    </lineage>
</organism>